<dbReference type="EMBL" id="APMY01000060">
    <property type="protein sequence ID" value="EOM76719.1"/>
    <property type="molecule type" value="Genomic_DNA"/>
</dbReference>
<dbReference type="SUPFAM" id="SSF56436">
    <property type="entry name" value="C-type lectin-like"/>
    <property type="match status" value="1"/>
</dbReference>
<keyword evidence="4" id="KW-1185">Reference proteome</keyword>
<comment type="caution">
    <text evidence="3">The sequence shown here is derived from an EMBL/GenBank/DDBJ whole genome shotgun (WGS) entry which is preliminary data.</text>
</comment>
<evidence type="ECO:0000313" key="4">
    <source>
        <dbReference type="Proteomes" id="UP000013525"/>
    </source>
</evidence>
<dbReference type="PANTHER" id="PTHR23150:SF19">
    <property type="entry name" value="FORMYLGLYCINE-GENERATING ENZYME"/>
    <property type="match status" value="1"/>
</dbReference>
<dbReference type="InterPro" id="IPR005532">
    <property type="entry name" value="SUMF_dom"/>
</dbReference>
<reference evidence="3 4" key="1">
    <citation type="journal article" date="2013" name="Genome Announc.">
        <title>Draft Genome Sequence of Rhodococcus rhodnii Strain LMG5362, a Symbiont of Rhodnius prolixus (Hemiptera, Reduviidae, Triatominae), the Principle Vector of Trypanosoma cruzi.</title>
        <authorList>
            <person name="Pachebat J.A."/>
            <person name="van Keulen G."/>
            <person name="Whitten M.M."/>
            <person name="Girdwood S."/>
            <person name="Del Sol R."/>
            <person name="Dyson P.J."/>
            <person name="Facey P.D."/>
        </authorList>
    </citation>
    <scope>NUCLEOTIDE SEQUENCE [LARGE SCALE GENOMIC DNA]</scope>
    <source>
        <strain evidence="3 4">LMG 5362</strain>
    </source>
</reference>
<feature type="domain" description="Sulfatase-modifying factor enzyme-like" evidence="2">
    <location>
        <begin position="14"/>
        <end position="313"/>
    </location>
</feature>
<dbReference type="PATRIC" id="fig|1273125.3.peg.1774"/>
<accession>R7WRZ0</accession>
<dbReference type="InterPro" id="IPR051043">
    <property type="entry name" value="Sulfatase_Mod_Factor_Kinase"/>
</dbReference>
<name>R7WRZ0_9NOCA</name>
<evidence type="ECO:0000256" key="1">
    <source>
        <dbReference type="SAM" id="MobiDB-lite"/>
    </source>
</evidence>
<evidence type="ECO:0000259" key="2">
    <source>
        <dbReference type="Pfam" id="PF03781"/>
    </source>
</evidence>
<feature type="region of interest" description="Disordered" evidence="1">
    <location>
        <begin position="242"/>
        <end position="261"/>
    </location>
</feature>
<dbReference type="GO" id="GO:0120147">
    <property type="term" value="F:formylglycine-generating oxidase activity"/>
    <property type="evidence" value="ECO:0007669"/>
    <property type="project" value="TreeGrafter"/>
</dbReference>
<dbReference type="Pfam" id="PF03781">
    <property type="entry name" value="FGE-sulfatase"/>
    <property type="match status" value="1"/>
</dbReference>
<evidence type="ECO:0000313" key="3">
    <source>
        <dbReference type="EMBL" id="EOM76719.1"/>
    </source>
</evidence>
<dbReference type="Gene3D" id="3.90.1580.10">
    <property type="entry name" value="paralog of FGE (formylglycine-generating enzyme)"/>
    <property type="match status" value="1"/>
</dbReference>
<sequence>MLESTTLPGPIARKDMTWIPSGTFWMGSEDFYPEERPVHRVTVDGFWMDTHPVTVAQFRRFVKDTGHVTTAERQPAAEDYPDAAPELLKPGSMVFTPPPTAVPLDDYRRWWQYVPHADWRHPEGPGSNVGGRERHPVTHVSYLDALAYARWAGKDLPTEAEWERAARGGLDRKPYVWGDEPEPGGRPAANVWQGRFPWENLATDGFERTSPVKKFRPNGFGLFDVAGKVWEWTRDHYTASHADSGRELAPTSSCCVPRNPVAPPPDADEAFARRVVKGGSHLCAPNYCLRYRPAARQGHTEDASTGHIGFRCIVRDTGEAGS</sequence>
<organism evidence="3 4">
    <name type="scientific">Rhodococcus rhodnii LMG 5362</name>
    <dbReference type="NCBI Taxonomy" id="1273125"/>
    <lineage>
        <taxon>Bacteria</taxon>
        <taxon>Bacillati</taxon>
        <taxon>Actinomycetota</taxon>
        <taxon>Actinomycetes</taxon>
        <taxon>Mycobacteriales</taxon>
        <taxon>Nocardiaceae</taxon>
        <taxon>Rhodococcus</taxon>
    </lineage>
</organism>
<dbReference type="InterPro" id="IPR042095">
    <property type="entry name" value="SUMF_sf"/>
</dbReference>
<dbReference type="PANTHER" id="PTHR23150">
    <property type="entry name" value="SULFATASE MODIFYING FACTOR 1, 2"/>
    <property type="match status" value="1"/>
</dbReference>
<dbReference type="InterPro" id="IPR016187">
    <property type="entry name" value="CTDL_fold"/>
</dbReference>
<dbReference type="eggNOG" id="COG1262">
    <property type="taxonomic scope" value="Bacteria"/>
</dbReference>
<gene>
    <name evidence="3" type="ORF">Rrhod_1838</name>
</gene>
<dbReference type="AlphaFoldDB" id="R7WRZ0"/>
<protein>
    <recommendedName>
        <fullName evidence="2">Sulfatase-modifying factor enzyme-like domain-containing protein</fullName>
    </recommendedName>
</protein>
<proteinExistence type="predicted"/>
<dbReference type="Proteomes" id="UP000013525">
    <property type="component" value="Unassembled WGS sequence"/>
</dbReference>